<dbReference type="PROSITE" id="PS00893">
    <property type="entry name" value="NUDIX_BOX"/>
    <property type="match status" value="1"/>
</dbReference>
<dbReference type="RefSeq" id="WP_345362528.1">
    <property type="nucleotide sequence ID" value="NZ_BAABII010000006.1"/>
</dbReference>
<evidence type="ECO:0000256" key="1">
    <source>
        <dbReference type="ARBA" id="ARBA00001946"/>
    </source>
</evidence>
<keyword evidence="8" id="KW-1185">Reference proteome</keyword>
<sequence length="145" mass="16108">MRREGLWHAAASVLVLSPDGASVYVHRRTATKDVYPGRYDCWTGGVVAAGEDPGTAAVRELAEELGVRGVAPQPLFRLAFEEGSVRYHAFCYRTSWDGPVRHQPEEIAEGGWMGLAELRERLADPAWPFVPDGRRLVEEWFARGG</sequence>
<dbReference type="Pfam" id="PF00293">
    <property type="entry name" value="NUDIX"/>
    <property type="match status" value="1"/>
</dbReference>
<dbReference type="Proteomes" id="UP001564626">
    <property type="component" value="Unassembled WGS sequence"/>
</dbReference>
<name>A0ABV4CDT3_9PSEU</name>
<accession>A0ABV4CDT3</accession>
<dbReference type="Gene3D" id="3.90.79.10">
    <property type="entry name" value="Nucleoside Triphosphate Pyrophosphohydrolase"/>
    <property type="match status" value="1"/>
</dbReference>
<evidence type="ECO:0000256" key="5">
    <source>
        <dbReference type="ARBA" id="ARBA00022842"/>
    </source>
</evidence>
<dbReference type="EMBL" id="JBGEHV010000005">
    <property type="protein sequence ID" value="MEY8038703.1"/>
    <property type="molecule type" value="Genomic_DNA"/>
</dbReference>
<evidence type="ECO:0000256" key="2">
    <source>
        <dbReference type="ARBA" id="ARBA00005582"/>
    </source>
</evidence>
<evidence type="ECO:0000256" key="3">
    <source>
        <dbReference type="ARBA" id="ARBA00022723"/>
    </source>
</evidence>
<dbReference type="InterPro" id="IPR020084">
    <property type="entry name" value="NUDIX_hydrolase_CS"/>
</dbReference>
<comment type="similarity">
    <text evidence="2">Belongs to the Nudix hydrolase family.</text>
</comment>
<dbReference type="PIRSF" id="PIRSF017340">
    <property type="entry name" value="Nudix_hydro"/>
    <property type="match status" value="1"/>
</dbReference>
<protein>
    <submittedName>
        <fullName evidence="7">NUDIX domain-containing protein</fullName>
    </submittedName>
</protein>
<evidence type="ECO:0000259" key="6">
    <source>
        <dbReference type="PROSITE" id="PS51462"/>
    </source>
</evidence>
<comment type="cofactor">
    <cofactor evidence="1">
        <name>Mg(2+)</name>
        <dbReference type="ChEBI" id="CHEBI:18420"/>
    </cofactor>
</comment>
<keyword evidence="3" id="KW-0479">Metal-binding</keyword>
<keyword evidence="5" id="KW-0460">Magnesium</keyword>
<evidence type="ECO:0000256" key="4">
    <source>
        <dbReference type="ARBA" id="ARBA00022801"/>
    </source>
</evidence>
<organism evidence="7 8">
    <name type="scientific">Saccharopolyspora cebuensis</name>
    <dbReference type="NCBI Taxonomy" id="418759"/>
    <lineage>
        <taxon>Bacteria</taxon>
        <taxon>Bacillati</taxon>
        <taxon>Actinomycetota</taxon>
        <taxon>Actinomycetes</taxon>
        <taxon>Pseudonocardiales</taxon>
        <taxon>Pseudonocardiaceae</taxon>
        <taxon>Saccharopolyspora</taxon>
    </lineage>
</organism>
<dbReference type="InterPro" id="IPR000086">
    <property type="entry name" value="NUDIX_hydrolase_dom"/>
</dbReference>
<evidence type="ECO:0000313" key="8">
    <source>
        <dbReference type="Proteomes" id="UP001564626"/>
    </source>
</evidence>
<dbReference type="PROSITE" id="PS51462">
    <property type="entry name" value="NUDIX"/>
    <property type="match status" value="1"/>
</dbReference>
<dbReference type="PANTHER" id="PTHR10885:SF0">
    <property type="entry name" value="ISOPENTENYL-DIPHOSPHATE DELTA-ISOMERASE"/>
    <property type="match status" value="1"/>
</dbReference>
<proteinExistence type="inferred from homology"/>
<dbReference type="PANTHER" id="PTHR10885">
    <property type="entry name" value="ISOPENTENYL-DIPHOSPHATE DELTA-ISOMERASE"/>
    <property type="match status" value="1"/>
</dbReference>
<gene>
    <name evidence="7" type="ORF">AB8O55_04780</name>
</gene>
<comment type="caution">
    <text evidence="7">The sequence shown here is derived from an EMBL/GenBank/DDBJ whole genome shotgun (WGS) entry which is preliminary data.</text>
</comment>
<keyword evidence="4" id="KW-0378">Hydrolase</keyword>
<reference evidence="7 8" key="1">
    <citation type="submission" date="2024-08" db="EMBL/GenBank/DDBJ databases">
        <title>Genome mining of Saccharopolyspora cebuensis PGLac3 from Nigerian medicinal plant.</title>
        <authorList>
            <person name="Ezeobiora C.E."/>
            <person name="Igbokwe N.H."/>
            <person name="Amin D.H."/>
            <person name="Mendie U.E."/>
        </authorList>
    </citation>
    <scope>NUCLEOTIDE SEQUENCE [LARGE SCALE GENOMIC DNA]</scope>
    <source>
        <strain evidence="7 8">PGLac3</strain>
    </source>
</reference>
<dbReference type="InterPro" id="IPR015797">
    <property type="entry name" value="NUDIX_hydrolase-like_dom_sf"/>
</dbReference>
<dbReference type="SUPFAM" id="SSF55811">
    <property type="entry name" value="Nudix"/>
    <property type="match status" value="1"/>
</dbReference>
<evidence type="ECO:0000313" key="7">
    <source>
        <dbReference type="EMBL" id="MEY8038703.1"/>
    </source>
</evidence>
<feature type="domain" description="Nudix hydrolase" evidence="6">
    <location>
        <begin position="6"/>
        <end position="135"/>
    </location>
</feature>
<dbReference type="InterPro" id="IPR024195">
    <property type="entry name" value="NUDIX_hydrolase_YfcD_pred"/>
</dbReference>